<gene>
    <name evidence="1" type="ORF">SCAR479_02336</name>
</gene>
<sequence length="121" mass="12548">MYNGIVGAHLVWAWQDVPPGLAVGTDWFVAVDTRGELSYSTSCALLLDSARSTSAGAYAAVAKRTLVGPRVVSSRQVSGILAGDGAKMGKSTLPRTFDGILHVGKDPDFRDSDGDTAAGPP</sequence>
<comment type="caution">
    <text evidence="1">The sequence shown here is derived from an EMBL/GenBank/DDBJ whole genome shotgun (WGS) entry which is preliminary data.</text>
</comment>
<accession>A0ABR2X5N7</accession>
<reference evidence="1 2" key="1">
    <citation type="submission" date="2024-02" db="EMBL/GenBank/DDBJ databases">
        <title>First draft genome assembly of two strains of Seiridium cardinale.</title>
        <authorList>
            <person name="Emiliani G."/>
            <person name="Scali E."/>
        </authorList>
    </citation>
    <scope>NUCLEOTIDE SEQUENCE [LARGE SCALE GENOMIC DNA]</scope>
    <source>
        <strain evidence="1 2">BM-138-000479</strain>
    </source>
</reference>
<proteinExistence type="predicted"/>
<dbReference type="Proteomes" id="UP001465668">
    <property type="component" value="Unassembled WGS sequence"/>
</dbReference>
<name>A0ABR2X5N7_9PEZI</name>
<evidence type="ECO:0000313" key="2">
    <source>
        <dbReference type="Proteomes" id="UP001465668"/>
    </source>
</evidence>
<evidence type="ECO:0000313" key="1">
    <source>
        <dbReference type="EMBL" id="KAK9769092.1"/>
    </source>
</evidence>
<protein>
    <submittedName>
        <fullName evidence="1">Uncharacterized protein</fullName>
    </submittedName>
</protein>
<keyword evidence="2" id="KW-1185">Reference proteome</keyword>
<dbReference type="EMBL" id="JARVKM010000251">
    <property type="protein sequence ID" value="KAK9769092.1"/>
    <property type="molecule type" value="Genomic_DNA"/>
</dbReference>
<organism evidence="1 2">
    <name type="scientific">Seiridium cardinale</name>
    <dbReference type="NCBI Taxonomy" id="138064"/>
    <lineage>
        <taxon>Eukaryota</taxon>
        <taxon>Fungi</taxon>
        <taxon>Dikarya</taxon>
        <taxon>Ascomycota</taxon>
        <taxon>Pezizomycotina</taxon>
        <taxon>Sordariomycetes</taxon>
        <taxon>Xylariomycetidae</taxon>
        <taxon>Amphisphaeriales</taxon>
        <taxon>Sporocadaceae</taxon>
        <taxon>Seiridium</taxon>
    </lineage>
</organism>